<dbReference type="Gene3D" id="3.40.50.720">
    <property type="entry name" value="NAD(P)-binding Rossmann-like Domain"/>
    <property type="match status" value="1"/>
</dbReference>
<dbReference type="PANTHER" id="PTHR10491">
    <property type="entry name" value="DTDP-4-DEHYDRORHAMNOSE REDUCTASE"/>
    <property type="match status" value="1"/>
</dbReference>
<sequence length="315" mass="34870">MLGRSLVPALVGADHDVTVTDIDLSAPTPWGQSGPVITELDVRERSSIADAFADVRPDLVVHLAAGTSLEFADANEDATYLTNTIATKYVALAARKHDAAMVYISTAGVFDGTKPSEVYNEYDQPNPLNVYGQTKYLGELMVKEFLERHYIIRAGWMVGGGRSKDHKFVAQMLQQIRDGKKTLYAVGDKLGTPTYTPDFARTFLGLIDSELYGLYHMACGGRGSRYDVAARILDVLGLSDQIELVEVTSDHFAEEFPSVRPYSEIMRNMNLELQGMNHMRPWEVAIEEYLHNEFSDLIVKDRSAPTDPSPSLMGA</sequence>
<dbReference type="GO" id="GO:0008831">
    <property type="term" value="F:dTDP-4-dehydrorhamnose reductase activity"/>
    <property type="evidence" value="ECO:0007669"/>
    <property type="project" value="UniProtKB-EC"/>
</dbReference>
<feature type="domain" description="RmlD-like substrate binding" evidence="3">
    <location>
        <begin position="2"/>
        <end position="292"/>
    </location>
</feature>
<dbReference type="AlphaFoldDB" id="A0A936TGE8"/>
<evidence type="ECO:0000313" key="4">
    <source>
        <dbReference type="EMBL" id="MBK9297645.1"/>
    </source>
</evidence>
<organism evidence="4 5">
    <name type="scientific">Candidatus Neomicrothrix subdominans</name>
    <dbReference type="NCBI Taxonomy" id="2954438"/>
    <lineage>
        <taxon>Bacteria</taxon>
        <taxon>Bacillati</taxon>
        <taxon>Actinomycetota</taxon>
        <taxon>Acidimicrobiia</taxon>
        <taxon>Acidimicrobiales</taxon>
        <taxon>Microthrixaceae</taxon>
        <taxon>Candidatus Neomicrothrix</taxon>
    </lineage>
</organism>
<dbReference type="EC" id="1.1.1.133" evidence="2"/>
<comment type="similarity">
    <text evidence="1 2">Belongs to the dTDP-4-dehydrorhamnose reductase family.</text>
</comment>
<dbReference type="GO" id="GO:0005829">
    <property type="term" value="C:cytosol"/>
    <property type="evidence" value="ECO:0007669"/>
    <property type="project" value="TreeGrafter"/>
</dbReference>
<comment type="pathway">
    <text evidence="2">Carbohydrate biosynthesis; dTDP-L-rhamnose biosynthesis.</text>
</comment>
<dbReference type="InterPro" id="IPR036291">
    <property type="entry name" value="NAD(P)-bd_dom_sf"/>
</dbReference>
<reference evidence="4 5" key="1">
    <citation type="submission" date="2020-10" db="EMBL/GenBank/DDBJ databases">
        <title>Connecting structure to function with the recovery of over 1000 high-quality activated sludge metagenome-assembled genomes encoding full-length rRNA genes using long-read sequencing.</title>
        <authorList>
            <person name="Singleton C.M."/>
            <person name="Petriglieri F."/>
            <person name="Kristensen J.M."/>
            <person name="Kirkegaard R.H."/>
            <person name="Michaelsen T.Y."/>
            <person name="Andersen M.H."/>
            <person name="Karst S.M."/>
            <person name="Dueholm M.S."/>
            <person name="Nielsen P.H."/>
            <person name="Albertsen M."/>
        </authorList>
    </citation>
    <scope>NUCLEOTIDE SEQUENCE [LARGE SCALE GENOMIC DNA]</scope>
    <source>
        <strain evidence="4">Lyne_18-Q3-R50-59_MAXAC.006</strain>
    </source>
</reference>
<protein>
    <recommendedName>
        <fullName evidence="2">dTDP-4-dehydrorhamnose reductase</fullName>
        <ecNumber evidence="2">1.1.1.133</ecNumber>
    </recommendedName>
</protein>
<dbReference type="EMBL" id="JADJZA010000007">
    <property type="protein sequence ID" value="MBK9297645.1"/>
    <property type="molecule type" value="Genomic_DNA"/>
</dbReference>
<keyword evidence="2" id="KW-0521">NADP</keyword>
<evidence type="ECO:0000256" key="1">
    <source>
        <dbReference type="ARBA" id="ARBA00010944"/>
    </source>
</evidence>
<gene>
    <name evidence="4" type="ORF">IPN02_12595</name>
</gene>
<dbReference type="CDD" id="cd05254">
    <property type="entry name" value="dTDP_HR_like_SDR_e"/>
    <property type="match status" value="1"/>
</dbReference>
<name>A0A936TGE8_9ACTN</name>
<comment type="function">
    <text evidence="2">Catalyzes the reduction of dTDP-6-deoxy-L-lyxo-4-hexulose to yield dTDP-L-rhamnose.</text>
</comment>
<dbReference type="InterPro" id="IPR005913">
    <property type="entry name" value="dTDP_dehydrorham_reduct"/>
</dbReference>
<dbReference type="Pfam" id="PF04321">
    <property type="entry name" value="RmlD_sub_bind"/>
    <property type="match status" value="1"/>
</dbReference>
<keyword evidence="2" id="KW-0560">Oxidoreductase</keyword>
<dbReference type="Proteomes" id="UP000727993">
    <property type="component" value="Unassembled WGS sequence"/>
</dbReference>
<evidence type="ECO:0000259" key="3">
    <source>
        <dbReference type="Pfam" id="PF04321"/>
    </source>
</evidence>
<dbReference type="SUPFAM" id="SSF51735">
    <property type="entry name" value="NAD(P)-binding Rossmann-fold domains"/>
    <property type="match status" value="1"/>
</dbReference>
<dbReference type="PANTHER" id="PTHR10491:SF4">
    <property type="entry name" value="METHIONINE ADENOSYLTRANSFERASE 2 SUBUNIT BETA"/>
    <property type="match status" value="1"/>
</dbReference>
<dbReference type="GO" id="GO:0019305">
    <property type="term" value="P:dTDP-rhamnose biosynthetic process"/>
    <property type="evidence" value="ECO:0007669"/>
    <property type="project" value="TreeGrafter"/>
</dbReference>
<dbReference type="InterPro" id="IPR029903">
    <property type="entry name" value="RmlD-like-bd"/>
</dbReference>
<proteinExistence type="inferred from homology"/>
<evidence type="ECO:0000256" key="2">
    <source>
        <dbReference type="RuleBase" id="RU364082"/>
    </source>
</evidence>
<accession>A0A936TGE8</accession>
<evidence type="ECO:0000313" key="5">
    <source>
        <dbReference type="Proteomes" id="UP000727993"/>
    </source>
</evidence>
<comment type="caution">
    <text evidence="4">The sequence shown here is derived from an EMBL/GenBank/DDBJ whole genome shotgun (WGS) entry which is preliminary data.</text>
</comment>